<evidence type="ECO:0000256" key="1">
    <source>
        <dbReference type="ARBA" id="ARBA00004571"/>
    </source>
</evidence>
<evidence type="ECO:0000256" key="12">
    <source>
        <dbReference type="SAM" id="SignalP"/>
    </source>
</evidence>
<dbReference type="eggNOG" id="COG4771">
    <property type="taxonomic scope" value="Bacteria"/>
</dbReference>
<dbReference type="STRING" id="760192.Halhy_5803"/>
<evidence type="ECO:0000256" key="4">
    <source>
        <dbReference type="ARBA" id="ARBA00022692"/>
    </source>
</evidence>
<dbReference type="Proteomes" id="UP000008461">
    <property type="component" value="Chromosome"/>
</dbReference>
<reference key="2">
    <citation type="submission" date="2011-04" db="EMBL/GenBank/DDBJ databases">
        <title>Complete sequence of chromosome of Haliscomenobacter hydrossis DSM 1100.</title>
        <authorList>
            <consortium name="US DOE Joint Genome Institute (JGI-PGF)"/>
            <person name="Lucas S."/>
            <person name="Han J."/>
            <person name="Lapidus A."/>
            <person name="Bruce D."/>
            <person name="Goodwin L."/>
            <person name="Pitluck S."/>
            <person name="Peters L."/>
            <person name="Kyrpides N."/>
            <person name="Mavromatis K."/>
            <person name="Ivanova N."/>
            <person name="Ovchinnikova G."/>
            <person name="Pagani I."/>
            <person name="Daligault H."/>
            <person name="Detter J.C."/>
            <person name="Han C."/>
            <person name="Land M."/>
            <person name="Hauser L."/>
            <person name="Markowitz V."/>
            <person name="Cheng J.-F."/>
            <person name="Hugenholtz P."/>
            <person name="Woyke T."/>
            <person name="Wu D."/>
            <person name="Verbarg S."/>
            <person name="Frueling A."/>
            <person name="Brambilla E."/>
            <person name="Klenk H.-P."/>
            <person name="Eisen J.A."/>
        </authorList>
    </citation>
    <scope>NUCLEOTIDE SEQUENCE</scope>
    <source>
        <strain>DSM 1100</strain>
    </source>
</reference>
<evidence type="ECO:0000256" key="2">
    <source>
        <dbReference type="ARBA" id="ARBA00022448"/>
    </source>
</evidence>
<keyword evidence="2 10" id="KW-0813">Transport</keyword>
<evidence type="ECO:0000256" key="8">
    <source>
        <dbReference type="ARBA" id="ARBA00023170"/>
    </source>
</evidence>
<dbReference type="Pfam" id="PF07715">
    <property type="entry name" value="Plug"/>
    <property type="match status" value="1"/>
</dbReference>
<dbReference type="GO" id="GO:0015344">
    <property type="term" value="F:siderophore uptake transmembrane transporter activity"/>
    <property type="evidence" value="ECO:0007669"/>
    <property type="project" value="TreeGrafter"/>
</dbReference>
<evidence type="ECO:0000313" key="15">
    <source>
        <dbReference type="EMBL" id="AEE53626.1"/>
    </source>
</evidence>
<dbReference type="SUPFAM" id="SSF56935">
    <property type="entry name" value="Porins"/>
    <property type="match status" value="1"/>
</dbReference>
<keyword evidence="9 10" id="KW-0998">Cell outer membrane</keyword>
<dbReference type="InterPro" id="IPR036942">
    <property type="entry name" value="Beta-barrel_TonB_sf"/>
</dbReference>
<keyword evidence="5 12" id="KW-0732">Signal</keyword>
<dbReference type="PROSITE" id="PS51257">
    <property type="entry name" value="PROKAR_LIPOPROTEIN"/>
    <property type="match status" value="1"/>
</dbReference>
<dbReference type="InterPro" id="IPR012910">
    <property type="entry name" value="Plug_dom"/>
</dbReference>
<dbReference type="GO" id="GO:0009279">
    <property type="term" value="C:cell outer membrane"/>
    <property type="evidence" value="ECO:0007669"/>
    <property type="project" value="UniProtKB-SubCell"/>
</dbReference>
<keyword evidence="7 10" id="KW-0472">Membrane</keyword>
<reference evidence="15 16" key="1">
    <citation type="journal article" date="2011" name="Stand. Genomic Sci.">
        <title>Complete genome sequence of Haliscomenobacter hydrossis type strain (O).</title>
        <authorList>
            <consortium name="US DOE Joint Genome Institute (JGI-PGF)"/>
            <person name="Daligault H."/>
            <person name="Lapidus A."/>
            <person name="Zeytun A."/>
            <person name="Nolan M."/>
            <person name="Lucas S."/>
            <person name="Del Rio T.G."/>
            <person name="Tice H."/>
            <person name="Cheng J.F."/>
            <person name="Tapia R."/>
            <person name="Han C."/>
            <person name="Goodwin L."/>
            <person name="Pitluck S."/>
            <person name="Liolios K."/>
            <person name="Pagani I."/>
            <person name="Ivanova N."/>
            <person name="Huntemann M."/>
            <person name="Mavromatis K."/>
            <person name="Mikhailova N."/>
            <person name="Pati A."/>
            <person name="Chen A."/>
            <person name="Palaniappan K."/>
            <person name="Land M."/>
            <person name="Hauser L."/>
            <person name="Brambilla E.M."/>
            <person name="Rohde M."/>
            <person name="Verbarg S."/>
            <person name="Goker M."/>
            <person name="Bristow J."/>
            <person name="Eisen J.A."/>
            <person name="Markowitz V."/>
            <person name="Hugenholtz P."/>
            <person name="Kyrpides N.C."/>
            <person name="Klenk H.P."/>
            <person name="Woyke T."/>
        </authorList>
    </citation>
    <scope>NUCLEOTIDE SEQUENCE [LARGE SCALE GENOMIC DNA]</scope>
    <source>
        <strain evidence="16">ATCC 27775 / DSM 1100 / LMG 10767 / O</strain>
    </source>
</reference>
<evidence type="ECO:0000256" key="11">
    <source>
        <dbReference type="RuleBase" id="RU003357"/>
    </source>
</evidence>
<dbReference type="InterPro" id="IPR039426">
    <property type="entry name" value="TonB-dep_rcpt-like"/>
</dbReference>
<dbReference type="InterPro" id="IPR000531">
    <property type="entry name" value="Beta-barrel_TonB"/>
</dbReference>
<dbReference type="Pfam" id="PF00593">
    <property type="entry name" value="TonB_dep_Rec_b-barrel"/>
    <property type="match status" value="1"/>
</dbReference>
<keyword evidence="3 10" id="KW-1134">Transmembrane beta strand</keyword>
<evidence type="ECO:0000256" key="3">
    <source>
        <dbReference type="ARBA" id="ARBA00022452"/>
    </source>
</evidence>
<evidence type="ECO:0000256" key="10">
    <source>
        <dbReference type="PROSITE-ProRule" id="PRU01360"/>
    </source>
</evidence>
<dbReference type="Gene3D" id="2.40.170.20">
    <property type="entry name" value="TonB-dependent receptor, beta-barrel domain"/>
    <property type="match status" value="1"/>
</dbReference>
<feature type="domain" description="TonB-dependent receptor-like beta-barrel" evidence="13">
    <location>
        <begin position="543"/>
        <end position="915"/>
    </location>
</feature>
<comment type="similarity">
    <text evidence="10 11">Belongs to the TonB-dependent receptor family.</text>
</comment>
<feature type="chain" id="PRO_5003316218" evidence="12">
    <location>
        <begin position="25"/>
        <end position="944"/>
    </location>
</feature>
<keyword evidence="4 10" id="KW-0812">Transmembrane</keyword>
<accession>F4KY01</accession>
<dbReference type="InterPro" id="IPR037066">
    <property type="entry name" value="Plug_dom_sf"/>
</dbReference>
<gene>
    <name evidence="15" type="ordered locus">Halhy_5803</name>
</gene>
<feature type="signal peptide" evidence="12">
    <location>
        <begin position="1"/>
        <end position="24"/>
    </location>
</feature>
<comment type="subcellular location">
    <subcellularLocation>
        <location evidence="1 10">Cell outer membrane</location>
        <topology evidence="1 10">Multi-pass membrane protein</topology>
    </subcellularLocation>
</comment>
<dbReference type="Pfam" id="PF13715">
    <property type="entry name" value="CarbopepD_reg_2"/>
    <property type="match status" value="1"/>
</dbReference>
<evidence type="ECO:0000256" key="6">
    <source>
        <dbReference type="ARBA" id="ARBA00023077"/>
    </source>
</evidence>
<dbReference type="PANTHER" id="PTHR30069">
    <property type="entry name" value="TONB-DEPENDENT OUTER MEMBRANE RECEPTOR"/>
    <property type="match status" value="1"/>
</dbReference>
<dbReference type="GO" id="GO:0044718">
    <property type="term" value="P:siderophore transmembrane transport"/>
    <property type="evidence" value="ECO:0007669"/>
    <property type="project" value="TreeGrafter"/>
</dbReference>
<dbReference type="PROSITE" id="PS52016">
    <property type="entry name" value="TONB_DEPENDENT_REC_3"/>
    <property type="match status" value="1"/>
</dbReference>
<dbReference type="RefSeq" id="WP_013768155.1">
    <property type="nucleotide sequence ID" value="NC_015510.1"/>
</dbReference>
<evidence type="ECO:0000256" key="7">
    <source>
        <dbReference type="ARBA" id="ARBA00023136"/>
    </source>
</evidence>
<protein>
    <submittedName>
        <fullName evidence="15">TonB-dependent receptor</fullName>
    </submittedName>
</protein>
<dbReference type="EMBL" id="CP002691">
    <property type="protein sequence ID" value="AEE53626.1"/>
    <property type="molecule type" value="Genomic_DNA"/>
</dbReference>
<proteinExistence type="inferred from homology"/>
<sequence>MKYLSKSLMLSIILIFSCSGIIHAQTTIRGEIRDATNKEGLANATVIIKGTTEGTVADLEGKFELSTAQKFPFTLLVSYVGYTDKELIVTAANQKILIELSEDAVTIDQVEVKGRRISEKKVQSPLTMETLDAIAITETPAANFYDGLGSLKEVDLTAASLGFKIINTRGFNSTSPVRSLQIIDGVDNQSPGLNFSLGNFLGASELDVNSVTLIVGASSAFYGPNAFNGVVSMQTKSPFLHKGLKVMLKGGERNLFEAGIRWADAFKNKAGKEAVAYKFNISGFKANDWIADNYDQVYDTPSSVNNPGGFDAVNIYGDEYLVYNDLSNTFSLPGLGIIHRQGYRERDVVDYDSENLKVAGALHFRLNPAKDYNSPELVLGSNYSTGTTVYQGDNRYSLRGIQFFQHKVELKQADKYFLRFYVTHEDAGNSYDPYFTSLLLQQNAKDDVKWASDYINFWQTTINPRVRRIEGYPNPIDYIGRPAEFQAAQGLFLANPRVQDSLQVYHSLAQVQVAKGNPLFESVDFFEPGTERFKQEFNDIISRLGYSEGGTRFFDRSALYHAHGEYMFNDLVKPDQGSSITDLDIQVGANYRLYTPNSKGSILLDTGDLNINTYEYGIYGGGTLELDKRLKISGSVRLDKNKNFNYLVSPAASLVYTPNRDQVLRFSFSSAIRNPTLADQYLFYNVGRAILIGNLNGFSDLLTIESLRTYLTTRNRNDLEYFDVAPIRPEKVRTLEAGYRNTFFDKLYVDATYYYSFYQDFIGYNIGVDAAFETLTGSPTRVQAYRVAANAVDQVTTQGFSIGSSYYFGQNYVLNGNYSFNQLNSISNDPIIPAFNTPKHKYNIGISGRDLAVNFLGLKFPDFGFNVNYKWIDGFIFEGSPQFTGIIPSYNMLDAQINWQVKTINTTFKLGASNLLNNMTFQTYGGPRIGRLAYLSMVYDWNKK</sequence>
<name>F4KY01_HALH1</name>
<keyword evidence="6 11" id="KW-0798">TonB box</keyword>
<evidence type="ECO:0000313" key="16">
    <source>
        <dbReference type="Proteomes" id="UP000008461"/>
    </source>
</evidence>
<keyword evidence="8 15" id="KW-0675">Receptor</keyword>
<dbReference type="PANTHER" id="PTHR30069:SF29">
    <property type="entry name" value="HEMOGLOBIN AND HEMOGLOBIN-HAPTOGLOBIN-BINDING PROTEIN 1-RELATED"/>
    <property type="match status" value="1"/>
</dbReference>
<evidence type="ECO:0000256" key="9">
    <source>
        <dbReference type="ARBA" id="ARBA00023237"/>
    </source>
</evidence>
<dbReference type="InterPro" id="IPR008969">
    <property type="entry name" value="CarboxyPept-like_regulatory"/>
</dbReference>
<dbReference type="HOGENOM" id="CLU_307117_0_0_10"/>
<dbReference type="SUPFAM" id="SSF49464">
    <property type="entry name" value="Carboxypeptidase regulatory domain-like"/>
    <property type="match status" value="1"/>
</dbReference>
<evidence type="ECO:0000259" key="14">
    <source>
        <dbReference type="Pfam" id="PF07715"/>
    </source>
</evidence>
<organism evidence="15 16">
    <name type="scientific">Haliscomenobacter hydrossis (strain ATCC 27775 / DSM 1100 / LMG 10767 / O)</name>
    <dbReference type="NCBI Taxonomy" id="760192"/>
    <lineage>
        <taxon>Bacteria</taxon>
        <taxon>Pseudomonadati</taxon>
        <taxon>Bacteroidota</taxon>
        <taxon>Saprospiria</taxon>
        <taxon>Saprospirales</taxon>
        <taxon>Haliscomenobacteraceae</taxon>
        <taxon>Haliscomenobacter</taxon>
    </lineage>
</organism>
<dbReference type="KEGG" id="hhy:Halhy_5803"/>
<dbReference type="OrthoDB" id="1109208at2"/>
<evidence type="ECO:0000259" key="13">
    <source>
        <dbReference type="Pfam" id="PF00593"/>
    </source>
</evidence>
<dbReference type="AlphaFoldDB" id="F4KY01"/>
<dbReference type="eggNOG" id="COG1629">
    <property type="taxonomic scope" value="Bacteria"/>
</dbReference>
<evidence type="ECO:0000256" key="5">
    <source>
        <dbReference type="ARBA" id="ARBA00022729"/>
    </source>
</evidence>
<keyword evidence="16" id="KW-1185">Reference proteome</keyword>
<dbReference type="Gene3D" id="2.170.130.10">
    <property type="entry name" value="TonB-dependent receptor, plug domain"/>
    <property type="match status" value="1"/>
</dbReference>
<feature type="domain" description="TonB-dependent receptor plug" evidence="14">
    <location>
        <begin position="121"/>
        <end position="230"/>
    </location>
</feature>
<dbReference type="Gene3D" id="2.60.40.1120">
    <property type="entry name" value="Carboxypeptidase-like, regulatory domain"/>
    <property type="match status" value="1"/>
</dbReference>